<protein>
    <submittedName>
        <fullName evidence="1">DUF2190 family protein</fullName>
    </submittedName>
</protein>
<comment type="caution">
    <text evidence="1">The sequence shown here is derived from an EMBL/GenBank/DDBJ whole genome shotgun (WGS) entry which is preliminary data.</text>
</comment>
<dbReference type="InterPro" id="IPR011231">
    <property type="entry name" value="Phage_VT1-Sakai_H0018"/>
</dbReference>
<dbReference type="EMBL" id="JAHCQH010000016">
    <property type="protein sequence ID" value="MBS9477739.1"/>
    <property type="molecule type" value="Genomic_DNA"/>
</dbReference>
<reference evidence="1" key="1">
    <citation type="submission" date="2021-05" db="EMBL/GenBank/DDBJ databases">
        <authorList>
            <person name="Sun Q."/>
            <person name="Inoue M."/>
        </authorList>
    </citation>
    <scope>NUCLEOTIDE SEQUENCE</scope>
    <source>
        <strain evidence="1">VKM B-3255</strain>
    </source>
</reference>
<organism evidence="1 2">
    <name type="scientific">Ancylobacter radicis</name>
    <dbReference type="NCBI Taxonomy" id="2836179"/>
    <lineage>
        <taxon>Bacteria</taxon>
        <taxon>Pseudomonadati</taxon>
        <taxon>Pseudomonadota</taxon>
        <taxon>Alphaproteobacteria</taxon>
        <taxon>Hyphomicrobiales</taxon>
        <taxon>Xanthobacteraceae</taxon>
        <taxon>Ancylobacter</taxon>
    </lineage>
</organism>
<sequence>MRNFIQAGNTVVVPAPYALTSGQGAKVGQLFGVATNDAALSADVALDLTGVFELTKIGSQAWTVGALVYWDDTNKRCTTVATANLLIGVAAAAVAGGAGNTTGRVRLNASFRANDP</sequence>
<name>A0ABS5R7U8_9HYPH</name>
<evidence type="ECO:0000313" key="2">
    <source>
        <dbReference type="Proteomes" id="UP001166585"/>
    </source>
</evidence>
<dbReference type="RefSeq" id="WP_213755583.1">
    <property type="nucleotide sequence ID" value="NZ_JAHCQH010000016.1"/>
</dbReference>
<gene>
    <name evidence="1" type="ORF">KIP89_11520</name>
</gene>
<accession>A0ABS5R7U8</accession>
<dbReference type="Proteomes" id="UP001166585">
    <property type="component" value="Unassembled WGS sequence"/>
</dbReference>
<proteinExistence type="predicted"/>
<keyword evidence="2" id="KW-1185">Reference proteome</keyword>
<dbReference type="PIRSF" id="PIRSF030771">
    <property type="entry name" value="UCP030771"/>
    <property type="match status" value="1"/>
</dbReference>
<dbReference type="Pfam" id="PF09956">
    <property type="entry name" value="Phage_cement_2"/>
    <property type="match status" value="1"/>
</dbReference>
<evidence type="ECO:0000313" key="1">
    <source>
        <dbReference type="EMBL" id="MBS9477739.1"/>
    </source>
</evidence>